<protein>
    <submittedName>
        <fullName evidence="2">LAGLIDADG_2 domain-containing protein</fullName>
    </submittedName>
</protein>
<keyword evidence="1" id="KW-1185">Reference proteome</keyword>
<dbReference type="Proteomes" id="UP000035680">
    <property type="component" value="Unassembled WGS sequence"/>
</dbReference>
<dbReference type="Gene3D" id="2.60.40.3330">
    <property type="match status" value="1"/>
</dbReference>
<accession>A0A0K0FWA8</accession>
<organism evidence="1 2">
    <name type="scientific">Strongyloides venezuelensis</name>
    <name type="common">Threadworm</name>
    <dbReference type="NCBI Taxonomy" id="75913"/>
    <lineage>
        <taxon>Eukaryota</taxon>
        <taxon>Metazoa</taxon>
        <taxon>Ecdysozoa</taxon>
        <taxon>Nematoda</taxon>
        <taxon>Chromadorea</taxon>
        <taxon>Rhabditida</taxon>
        <taxon>Tylenchina</taxon>
        <taxon>Panagrolaimomorpha</taxon>
        <taxon>Strongyloidoidea</taxon>
        <taxon>Strongyloididae</taxon>
        <taxon>Strongyloides</taxon>
    </lineage>
</organism>
<evidence type="ECO:0000313" key="1">
    <source>
        <dbReference type="Proteomes" id="UP000035680"/>
    </source>
</evidence>
<sequence length="170" mass="20182">MYYRFTLSEHESGSFNEKDEKKQIFSVTTSNKPPKELITARRFIPISTYSTGIIGGLTCRYHNKRNALVMISDNNRYKIDRKPLSKTIVYFGKQFSLVGSIRSLYKPFLYAKIVHTCTRMKNPFFVRIIVKRIQSKYINKYTQLRFYNLGKIELSRYPVKLMNLLRIHYV</sequence>
<proteinExistence type="predicted"/>
<reference evidence="2" key="2">
    <citation type="submission" date="2015-08" db="UniProtKB">
        <authorList>
            <consortium name="WormBaseParasite"/>
        </authorList>
    </citation>
    <scope>IDENTIFICATION</scope>
</reference>
<dbReference type="AlphaFoldDB" id="A0A0K0FWA8"/>
<evidence type="ECO:0000313" key="2">
    <source>
        <dbReference type="WBParaSite" id="SVE_1669000.1"/>
    </source>
</evidence>
<dbReference type="WBParaSite" id="SVE_1669000.1">
    <property type="protein sequence ID" value="SVE_1669000.1"/>
    <property type="gene ID" value="SVE_1669000"/>
</dbReference>
<reference evidence="1" key="1">
    <citation type="submission" date="2014-07" db="EMBL/GenBank/DDBJ databases">
        <authorList>
            <person name="Martin A.A"/>
            <person name="De Silva N."/>
        </authorList>
    </citation>
    <scope>NUCLEOTIDE SEQUENCE</scope>
</reference>
<name>A0A0K0FWA8_STRVS</name>
<dbReference type="InterPro" id="IPR038479">
    <property type="entry name" value="Transthyretin-like_sf"/>
</dbReference>